<evidence type="ECO:0000259" key="1">
    <source>
        <dbReference type="Pfam" id="PF14780"/>
    </source>
</evidence>
<gene>
    <name evidence="2" type="ORF">ACMD2_20842</name>
</gene>
<proteinExistence type="predicted"/>
<feature type="domain" description="Nucleolus and neural progenitor protein-like N-terminal" evidence="1">
    <location>
        <begin position="19"/>
        <end position="165"/>
    </location>
</feature>
<dbReference type="InterPro" id="IPR027951">
    <property type="entry name" value="Nepro_N"/>
</dbReference>
<dbReference type="AlphaFoldDB" id="A0A199V098"/>
<sequence>MGSDGSNTGEERMWSLLSQLDSEAGVLDRIIYKNKNQHRRCSYFQFLLKVRRDLRLVELANLPEILNVVFPIISGKKPAQKALHPIRVNRKCPNVKHNCQERLLGVARILSQMAEPIIKGATQISLLLAKSFFTGFSTMVLALLARLRVLVQQILLDVVSIFNKILALSQTKHSVKIAEGGIEASLSNLGSITSIPIDMSAFREYYPSRGDALFLELECVWEEDKFVLIERTQNSCKRCRDEDQSVAPSGTLIQYETMAHFGEDRSIIKGDEKDSFADGANMTRLVTAAEDIITESADSIPTPNPSELPPQNRKRVAFISVGKSAPSPAVPNKKAKLDAIPSNVAEADDPFTSLPFPGISNNSVF</sequence>
<evidence type="ECO:0000313" key="3">
    <source>
        <dbReference type="Proteomes" id="UP000092600"/>
    </source>
</evidence>
<dbReference type="STRING" id="4615.A0A199V098"/>
<organism evidence="2 3">
    <name type="scientific">Ananas comosus</name>
    <name type="common">Pineapple</name>
    <name type="synonym">Ananas ananas</name>
    <dbReference type="NCBI Taxonomy" id="4615"/>
    <lineage>
        <taxon>Eukaryota</taxon>
        <taxon>Viridiplantae</taxon>
        <taxon>Streptophyta</taxon>
        <taxon>Embryophyta</taxon>
        <taxon>Tracheophyta</taxon>
        <taxon>Spermatophyta</taxon>
        <taxon>Magnoliopsida</taxon>
        <taxon>Liliopsida</taxon>
        <taxon>Poales</taxon>
        <taxon>Bromeliaceae</taxon>
        <taxon>Bromelioideae</taxon>
        <taxon>Ananas</taxon>
    </lineage>
</organism>
<protein>
    <recommendedName>
        <fullName evidence="1">Nucleolus and neural progenitor protein-like N-terminal domain-containing protein</fullName>
    </recommendedName>
</protein>
<comment type="caution">
    <text evidence="2">The sequence shown here is derived from an EMBL/GenBank/DDBJ whole genome shotgun (WGS) entry which is preliminary data.</text>
</comment>
<dbReference type="Pfam" id="PF14780">
    <property type="entry name" value="NEPRO_N"/>
    <property type="match status" value="1"/>
</dbReference>
<dbReference type="PANTHER" id="PTHR34786">
    <property type="entry name" value="OS09G0504900 PROTEIN"/>
    <property type="match status" value="1"/>
</dbReference>
<dbReference type="PANTHER" id="PTHR34786:SF1">
    <property type="entry name" value="OS09G0504900 PROTEIN"/>
    <property type="match status" value="1"/>
</dbReference>
<accession>A0A199V098</accession>
<evidence type="ECO:0000313" key="2">
    <source>
        <dbReference type="EMBL" id="OAY70306.1"/>
    </source>
</evidence>
<dbReference type="Proteomes" id="UP000092600">
    <property type="component" value="Unassembled WGS sequence"/>
</dbReference>
<reference evidence="2 3" key="1">
    <citation type="journal article" date="2016" name="DNA Res.">
        <title>The draft genome of MD-2 pineapple using hybrid error correction of long reads.</title>
        <authorList>
            <person name="Redwan R.M."/>
            <person name="Saidin A."/>
            <person name="Kumar S.V."/>
        </authorList>
    </citation>
    <scope>NUCLEOTIDE SEQUENCE [LARGE SCALE GENOMIC DNA]</scope>
    <source>
        <strain evidence="3">cv. MD2</strain>
        <tissue evidence="2">Leaf</tissue>
    </source>
</reference>
<dbReference type="EMBL" id="LSRQ01003958">
    <property type="protein sequence ID" value="OAY70306.1"/>
    <property type="molecule type" value="Genomic_DNA"/>
</dbReference>
<name>A0A199V098_ANACO</name>